<feature type="domain" description="3CxxC-type" evidence="8">
    <location>
        <begin position="97"/>
        <end position="212"/>
    </location>
</feature>
<reference evidence="9" key="1">
    <citation type="submission" date="2021-02" db="EMBL/GenBank/DDBJ databases">
        <authorList>
            <person name="Nowell W R."/>
        </authorList>
    </citation>
    <scope>NUCLEOTIDE SEQUENCE</scope>
</reference>
<proteinExistence type="predicted"/>
<name>A0A814IG58_9BILA</name>
<gene>
    <name evidence="9" type="ORF">QVE165_LOCUS16236</name>
</gene>
<keyword evidence="2" id="KW-0812">Transmembrane</keyword>
<organism evidence="9 10">
    <name type="scientific">Adineta steineri</name>
    <dbReference type="NCBI Taxonomy" id="433720"/>
    <lineage>
        <taxon>Eukaryota</taxon>
        <taxon>Metazoa</taxon>
        <taxon>Spiralia</taxon>
        <taxon>Gnathifera</taxon>
        <taxon>Rotifera</taxon>
        <taxon>Eurotatoria</taxon>
        <taxon>Bdelloidea</taxon>
        <taxon>Adinetida</taxon>
        <taxon>Adinetidae</taxon>
        <taxon>Adineta</taxon>
    </lineage>
</organism>
<accession>A0A814IG58</accession>
<evidence type="ECO:0000256" key="6">
    <source>
        <dbReference type="ARBA" id="ARBA00022989"/>
    </source>
</evidence>
<protein>
    <recommendedName>
        <fullName evidence="8">3CxxC-type domain-containing protein</fullName>
    </recommendedName>
</protein>
<dbReference type="InterPro" id="IPR026096">
    <property type="entry name" value="R-trans_p"/>
</dbReference>
<dbReference type="InterPro" id="IPR027377">
    <property type="entry name" value="ZAR1/RTP1-5-like_Znf-3CxxC"/>
</dbReference>
<keyword evidence="3" id="KW-0479">Metal-binding</keyword>
<evidence type="ECO:0000256" key="3">
    <source>
        <dbReference type="ARBA" id="ARBA00022723"/>
    </source>
</evidence>
<dbReference type="GO" id="GO:0016020">
    <property type="term" value="C:membrane"/>
    <property type="evidence" value="ECO:0007669"/>
    <property type="project" value="UniProtKB-SubCell"/>
</dbReference>
<dbReference type="EMBL" id="CAJNOM010000090">
    <property type="protein sequence ID" value="CAF1025377.1"/>
    <property type="molecule type" value="Genomic_DNA"/>
</dbReference>
<evidence type="ECO:0000313" key="10">
    <source>
        <dbReference type="Proteomes" id="UP000663832"/>
    </source>
</evidence>
<keyword evidence="4" id="KW-0863">Zinc-finger</keyword>
<sequence length="225" mass="27245">MTSFLVDISFVYLEYQTCIQNAQTIETSDKSLFCPNFYYVFYAELEIHLNQFFTQNEREQWSLLFTDYNFMLPVTLDTDAPYKVIRYPFERVTILHNAKIKYCCKNCKTEWTTARGRAIFQAEIPQVDHYNILFAYLFTQKCRQCYQEILPCWYLDEATRVMKNVCRILREEFYSHQYLKALHSEEIDDGQQRQSYTREHHQQNLCLACQQNSCYASYLQQQRRR</sequence>
<evidence type="ECO:0000313" key="9">
    <source>
        <dbReference type="EMBL" id="CAF1025377.1"/>
    </source>
</evidence>
<dbReference type="AlphaFoldDB" id="A0A814IG58"/>
<dbReference type="GO" id="GO:0008270">
    <property type="term" value="F:zinc ion binding"/>
    <property type="evidence" value="ECO:0007669"/>
    <property type="project" value="UniProtKB-KW"/>
</dbReference>
<evidence type="ECO:0000256" key="5">
    <source>
        <dbReference type="ARBA" id="ARBA00022833"/>
    </source>
</evidence>
<keyword evidence="5" id="KW-0862">Zinc</keyword>
<evidence type="ECO:0000259" key="8">
    <source>
        <dbReference type="SMART" id="SM01328"/>
    </source>
</evidence>
<evidence type="ECO:0000256" key="4">
    <source>
        <dbReference type="ARBA" id="ARBA00022771"/>
    </source>
</evidence>
<dbReference type="PANTHER" id="PTHR14402">
    <property type="entry name" value="RECEPTOR TRANSPORTING PROTEIN"/>
    <property type="match status" value="1"/>
</dbReference>
<keyword evidence="6" id="KW-1133">Transmembrane helix</keyword>
<evidence type="ECO:0000256" key="7">
    <source>
        <dbReference type="ARBA" id="ARBA00023136"/>
    </source>
</evidence>
<dbReference type="OrthoDB" id="9973256at2759"/>
<dbReference type="GO" id="GO:0031849">
    <property type="term" value="F:olfactory receptor binding"/>
    <property type="evidence" value="ECO:0007669"/>
    <property type="project" value="TreeGrafter"/>
</dbReference>
<comment type="caution">
    <text evidence="9">The sequence shown here is derived from an EMBL/GenBank/DDBJ whole genome shotgun (WGS) entry which is preliminary data.</text>
</comment>
<dbReference type="Pfam" id="PF13695">
    <property type="entry name" value="Zn_ribbon_3CxxC"/>
    <property type="match status" value="1"/>
</dbReference>
<dbReference type="GO" id="GO:0006612">
    <property type="term" value="P:protein targeting to membrane"/>
    <property type="evidence" value="ECO:0007669"/>
    <property type="project" value="TreeGrafter"/>
</dbReference>
<dbReference type="SMART" id="SM01328">
    <property type="entry name" value="zf-3CxxC"/>
    <property type="match status" value="1"/>
</dbReference>
<evidence type="ECO:0000256" key="2">
    <source>
        <dbReference type="ARBA" id="ARBA00022692"/>
    </source>
</evidence>
<keyword evidence="7" id="KW-0472">Membrane</keyword>
<dbReference type="GO" id="GO:0051205">
    <property type="term" value="P:protein insertion into membrane"/>
    <property type="evidence" value="ECO:0007669"/>
    <property type="project" value="TreeGrafter"/>
</dbReference>
<dbReference type="PANTHER" id="PTHR14402:SF10">
    <property type="entry name" value="3CXXC-TYPE DOMAIN-CONTAINING PROTEIN"/>
    <property type="match status" value="1"/>
</dbReference>
<comment type="subcellular location">
    <subcellularLocation>
        <location evidence="1">Membrane</location>
        <topology evidence="1">Single-pass membrane protein</topology>
    </subcellularLocation>
</comment>
<keyword evidence="10" id="KW-1185">Reference proteome</keyword>
<evidence type="ECO:0000256" key="1">
    <source>
        <dbReference type="ARBA" id="ARBA00004167"/>
    </source>
</evidence>
<dbReference type="Proteomes" id="UP000663832">
    <property type="component" value="Unassembled WGS sequence"/>
</dbReference>